<protein>
    <submittedName>
        <fullName evidence="1">Uncharacterized protein</fullName>
    </submittedName>
</protein>
<sequence length="293" mass="31155">MKLLVLLPPLAATLAAVDAKLLSSQDIDASCGSSSISTNTAAGVLVSAKETEAMMTLGVQALTQSFGTLSLQEQIFQQLIMGSGSILAANRAAAASTLQATLSFAQTRAQSANGRQLLIQCNENSRSGIASVSDRDPDGKPLPTRYLYNMIHKRKVAKIPPTVAPLFPTACTQNSRAYVDGSVIVLCAGWWNTYTTRLSSRKIAGTDTLSGVERSGKLIVGDNINRIQDLASFNLLHELMHWGTYDGVSSYRVGDGNGYKWVDVAKGFLNTPTQTAQIYPFICFGGAPSGDGD</sequence>
<gene>
    <name evidence="1" type="ORF">NQ176_g5955</name>
</gene>
<comment type="caution">
    <text evidence="1">The sequence shown here is derived from an EMBL/GenBank/DDBJ whole genome shotgun (WGS) entry which is preliminary data.</text>
</comment>
<keyword evidence="2" id="KW-1185">Reference proteome</keyword>
<accession>A0ACC1N6T9</accession>
<name>A0ACC1N6T9_9HYPO</name>
<dbReference type="EMBL" id="JANJQO010000805">
    <property type="protein sequence ID" value="KAJ2974627.1"/>
    <property type="molecule type" value="Genomic_DNA"/>
</dbReference>
<organism evidence="1 2">
    <name type="scientific">Zarea fungicola</name>
    <dbReference type="NCBI Taxonomy" id="93591"/>
    <lineage>
        <taxon>Eukaryota</taxon>
        <taxon>Fungi</taxon>
        <taxon>Dikarya</taxon>
        <taxon>Ascomycota</taxon>
        <taxon>Pezizomycotina</taxon>
        <taxon>Sordariomycetes</taxon>
        <taxon>Hypocreomycetidae</taxon>
        <taxon>Hypocreales</taxon>
        <taxon>Cordycipitaceae</taxon>
        <taxon>Zarea</taxon>
    </lineage>
</organism>
<proteinExistence type="predicted"/>
<reference evidence="1" key="1">
    <citation type="submission" date="2022-08" db="EMBL/GenBank/DDBJ databases">
        <title>Genome Sequence of Lecanicillium fungicola.</title>
        <authorList>
            <person name="Buettner E."/>
        </authorList>
    </citation>
    <scope>NUCLEOTIDE SEQUENCE</scope>
    <source>
        <strain evidence="1">Babe33</strain>
    </source>
</reference>
<evidence type="ECO:0000313" key="1">
    <source>
        <dbReference type="EMBL" id="KAJ2974627.1"/>
    </source>
</evidence>
<evidence type="ECO:0000313" key="2">
    <source>
        <dbReference type="Proteomes" id="UP001143910"/>
    </source>
</evidence>
<dbReference type="Proteomes" id="UP001143910">
    <property type="component" value="Unassembled WGS sequence"/>
</dbReference>